<dbReference type="SUPFAM" id="SSF111384">
    <property type="entry name" value="OmpH-like"/>
    <property type="match status" value="1"/>
</dbReference>
<gene>
    <name evidence="4" type="ORF">GS398_20960</name>
</gene>
<comment type="caution">
    <text evidence="4">The sequence shown here is derived from an EMBL/GenBank/DDBJ whole genome shotgun (WGS) entry which is preliminary data.</text>
</comment>
<dbReference type="AlphaFoldDB" id="A0A7K1Y3B1"/>
<dbReference type="GO" id="GO:0051082">
    <property type="term" value="F:unfolded protein binding"/>
    <property type="evidence" value="ECO:0007669"/>
    <property type="project" value="InterPro"/>
</dbReference>
<dbReference type="GO" id="GO:0050821">
    <property type="term" value="P:protein stabilization"/>
    <property type="evidence" value="ECO:0007669"/>
    <property type="project" value="TreeGrafter"/>
</dbReference>
<dbReference type="Proteomes" id="UP000451233">
    <property type="component" value="Unassembled WGS sequence"/>
</dbReference>
<protein>
    <submittedName>
        <fullName evidence="4">OmpH family outer membrane protein</fullName>
    </submittedName>
</protein>
<evidence type="ECO:0000256" key="1">
    <source>
        <dbReference type="ARBA" id="ARBA00009091"/>
    </source>
</evidence>
<name>A0A7K1Y3B1_9SPHI</name>
<sequence length="178" mass="20619">MKKFLLTIAFIFGIMAGSFAQRFAYVDTEYILKHIPEYNSAKKQMDALSAQWQKDVDARFAEIEKLYKAYQADQVLLSDEMRKRRENEIIDKEKAAKDFQSMKFGYQGDLYKENNKLIKPIQDKVAVAVRAVAENRQLDMVIDKNSEVTLLYISPRLDVSNDVITRLGYKPGTFIESK</sequence>
<keyword evidence="5" id="KW-1185">Reference proteome</keyword>
<dbReference type="EMBL" id="WVHS01000006">
    <property type="protein sequence ID" value="MXV17784.1"/>
    <property type="molecule type" value="Genomic_DNA"/>
</dbReference>
<dbReference type="RefSeq" id="WP_160908888.1">
    <property type="nucleotide sequence ID" value="NZ_WVHS01000006.1"/>
</dbReference>
<accession>A0A7K1Y3B1</accession>
<dbReference type="InterPro" id="IPR024930">
    <property type="entry name" value="Skp_dom_sf"/>
</dbReference>
<keyword evidence="2 3" id="KW-0732">Signal</keyword>
<feature type="signal peptide" evidence="3">
    <location>
        <begin position="1"/>
        <end position="20"/>
    </location>
</feature>
<evidence type="ECO:0000313" key="5">
    <source>
        <dbReference type="Proteomes" id="UP000451233"/>
    </source>
</evidence>
<evidence type="ECO:0000313" key="4">
    <source>
        <dbReference type="EMBL" id="MXV17784.1"/>
    </source>
</evidence>
<dbReference type="PANTHER" id="PTHR35089">
    <property type="entry name" value="CHAPERONE PROTEIN SKP"/>
    <property type="match status" value="1"/>
</dbReference>
<dbReference type="SMART" id="SM00935">
    <property type="entry name" value="OmpH"/>
    <property type="match status" value="1"/>
</dbReference>
<dbReference type="PANTHER" id="PTHR35089:SF1">
    <property type="entry name" value="CHAPERONE PROTEIN SKP"/>
    <property type="match status" value="1"/>
</dbReference>
<comment type="similarity">
    <text evidence="1">Belongs to the Skp family.</text>
</comment>
<organism evidence="4 5">
    <name type="scientific">Hufsiella ginkgonis</name>
    <dbReference type="NCBI Taxonomy" id="2695274"/>
    <lineage>
        <taxon>Bacteria</taxon>
        <taxon>Pseudomonadati</taxon>
        <taxon>Bacteroidota</taxon>
        <taxon>Sphingobacteriia</taxon>
        <taxon>Sphingobacteriales</taxon>
        <taxon>Sphingobacteriaceae</taxon>
        <taxon>Hufsiella</taxon>
    </lineage>
</organism>
<evidence type="ECO:0000256" key="3">
    <source>
        <dbReference type="SAM" id="SignalP"/>
    </source>
</evidence>
<dbReference type="GO" id="GO:0005829">
    <property type="term" value="C:cytosol"/>
    <property type="evidence" value="ECO:0007669"/>
    <property type="project" value="TreeGrafter"/>
</dbReference>
<evidence type="ECO:0000256" key="2">
    <source>
        <dbReference type="ARBA" id="ARBA00022729"/>
    </source>
</evidence>
<dbReference type="InterPro" id="IPR005632">
    <property type="entry name" value="Chaperone_Skp"/>
</dbReference>
<proteinExistence type="inferred from homology"/>
<reference evidence="4 5" key="1">
    <citation type="submission" date="2019-11" db="EMBL/GenBank/DDBJ databases">
        <title>Pedobacter sp. HMF7056 Genome sequencing and assembly.</title>
        <authorList>
            <person name="Kang H."/>
            <person name="Kim H."/>
            <person name="Joh K."/>
        </authorList>
    </citation>
    <scope>NUCLEOTIDE SEQUENCE [LARGE SCALE GENOMIC DNA]</scope>
    <source>
        <strain evidence="4 5">HMF7056</strain>
    </source>
</reference>
<dbReference type="Pfam" id="PF03938">
    <property type="entry name" value="OmpH"/>
    <property type="match status" value="1"/>
</dbReference>
<dbReference type="Gene3D" id="3.30.910.20">
    <property type="entry name" value="Skp domain"/>
    <property type="match status" value="1"/>
</dbReference>
<feature type="chain" id="PRO_5029567034" evidence="3">
    <location>
        <begin position="21"/>
        <end position="178"/>
    </location>
</feature>